<organism evidence="2">
    <name type="scientific">Mesocestoides corti</name>
    <name type="common">Flatworm</name>
    <dbReference type="NCBI Taxonomy" id="53468"/>
    <lineage>
        <taxon>Eukaryota</taxon>
        <taxon>Metazoa</taxon>
        <taxon>Spiralia</taxon>
        <taxon>Lophotrochozoa</taxon>
        <taxon>Platyhelminthes</taxon>
        <taxon>Cestoda</taxon>
        <taxon>Eucestoda</taxon>
        <taxon>Cyclophyllidea</taxon>
        <taxon>Mesocestoididae</taxon>
        <taxon>Mesocestoides</taxon>
    </lineage>
</organism>
<evidence type="ECO:0000313" key="2">
    <source>
        <dbReference type="WBParaSite" id="MCU_005218-RA"/>
    </source>
</evidence>
<name>A0A5K3F6Q8_MESCO</name>
<dbReference type="InterPro" id="IPR024131">
    <property type="entry name" value="UPF0489"/>
</dbReference>
<sequence length="460" mass="51357">MYLIVGLLLVTRGLAVTPPPIDVFIEEEHHEVIPHWVEAVKRRGWMKADLIHIDGHSDMDYPRIIEDLPVGHPPINDKQISAMMQRNDQFIQAAIASHLVRTVYLILPTWTTNSTVATNASLGQTVMTNGQRQFCICFNEESDAVCQTRSLHTISEEIEVSPSQCVNRSHYQHIELNSRNAAGVLRFSKTRALPQNDTAHPLILDIDEDFFGVQLVGMVLANLDCEMQMAVHISESLREVLCLRKGTSDEEMLADAWFRGFINDIKSECLPDGECLDFLDNATLSGECQAAIRRSANGIDPTIACTDGDRVDFYVTRLAQVLAYLTPEQLDEVARIGACFENAWRTHAYEGQVGLCLGHNIPGASIVPEFVPSYRDLIGLGRNFTRIVKSILPRRPDVITIARSARDGYVVRHLQPLVEAVIIKVIKGVFNVSDENFHFSEYLAGGKGGWINRHSTNKSG</sequence>
<accession>A0A5K3F6Q8</accession>
<proteinExistence type="predicted"/>
<keyword evidence="1" id="KW-0732">Signal</keyword>
<dbReference type="Pfam" id="PF12640">
    <property type="entry name" value="UPF0489"/>
    <property type="match status" value="1"/>
</dbReference>
<feature type="signal peptide" evidence="1">
    <location>
        <begin position="1"/>
        <end position="15"/>
    </location>
</feature>
<dbReference type="WBParaSite" id="MCU_005218-RA">
    <property type="protein sequence ID" value="MCU_005218-RA"/>
    <property type="gene ID" value="MCU_005218"/>
</dbReference>
<protein>
    <submittedName>
        <fullName evidence="2">DHHA2 domain-containing protein</fullName>
    </submittedName>
</protein>
<evidence type="ECO:0000256" key="1">
    <source>
        <dbReference type="SAM" id="SignalP"/>
    </source>
</evidence>
<reference evidence="2" key="1">
    <citation type="submission" date="2019-11" db="UniProtKB">
        <authorList>
            <consortium name="WormBaseParasite"/>
        </authorList>
    </citation>
    <scope>IDENTIFICATION</scope>
</reference>
<feature type="chain" id="PRO_5024355201" evidence="1">
    <location>
        <begin position="16"/>
        <end position="460"/>
    </location>
</feature>
<dbReference type="AlphaFoldDB" id="A0A5K3F6Q8"/>